<dbReference type="RefSeq" id="WP_076349937.1">
    <property type="nucleotide sequence ID" value="NZ_CP019082.1"/>
</dbReference>
<reference evidence="2" key="1">
    <citation type="submission" date="2016-12" db="EMBL/GenBank/DDBJ databases">
        <title>Comparative genomics of four Isosphaeraceae planctomycetes: a common pool of plasmids and glycoside hydrolase genes.</title>
        <authorList>
            <person name="Ivanova A."/>
        </authorList>
    </citation>
    <scope>NUCLEOTIDE SEQUENCE [LARGE SCALE GENOMIC DNA]</scope>
    <source>
        <strain evidence="2">PX4</strain>
    </source>
</reference>
<protein>
    <submittedName>
        <fullName evidence="1">Uncharacterized protein</fullName>
    </submittedName>
</protein>
<accession>A0A1U7CXI2</accession>
<dbReference type="STRING" id="1387353.BSF38_05181"/>
<dbReference type="Proteomes" id="UP000186309">
    <property type="component" value="Chromosome"/>
</dbReference>
<dbReference type="EMBL" id="CP019082">
    <property type="protein sequence ID" value="APW63608.1"/>
    <property type="molecule type" value="Genomic_DNA"/>
</dbReference>
<sequence length="160" mass="17729">MTLSRKIAAALDENTRAYNLPCTITVDEGPNRMTLDITALDAVGVAFDTLEFAATNRADWSSSALNAWGDQLAKRVTYLMEPLRVLEIDAGGGEVQIRSAAPTPRADAHGFYEVRLNRGGTCRLERYVYDESDRKRRRTPCHLTREVVERLADDIAASAV</sequence>
<evidence type="ECO:0000313" key="1">
    <source>
        <dbReference type="EMBL" id="APW63608.1"/>
    </source>
</evidence>
<dbReference type="AlphaFoldDB" id="A0A1U7CXI2"/>
<dbReference type="OrthoDB" id="282548at2"/>
<evidence type="ECO:0000313" key="2">
    <source>
        <dbReference type="Proteomes" id="UP000186309"/>
    </source>
</evidence>
<organism evidence="1 2">
    <name type="scientific">Paludisphaera borealis</name>
    <dbReference type="NCBI Taxonomy" id="1387353"/>
    <lineage>
        <taxon>Bacteria</taxon>
        <taxon>Pseudomonadati</taxon>
        <taxon>Planctomycetota</taxon>
        <taxon>Planctomycetia</taxon>
        <taxon>Isosphaerales</taxon>
        <taxon>Isosphaeraceae</taxon>
        <taxon>Paludisphaera</taxon>
    </lineage>
</organism>
<dbReference type="KEGG" id="pbor:BSF38_05181"/>
<name>A0A1U7CXI2_9BACT</name>
<proteinExistence type="predicted"/>
<keyword evidence="2" id="KW-1185">Reference proteome</keyword>
<gene>
    <name evidence="1" type="ORF">BSF38_05181</name>
</gene>